<proteinExistence type="inferred from homology"/>
<comment type="similarity">
    <text evidence="1">Belongs to the sigma-70 factor family. ECF subfamily.</text>
</comment>
<dbReference type="InterPro" id="IPR007627">
    <property type="entry name" value="RNA_pol_sigma70_r2"/>
</dbReference>
<dbReference type="Proteomes" id="UP000265742">
    <property type="component" value="Unassembled WGS sequence"/>
</dbReference>
<dbReference type="SUPFAM" id="SSF88659">
    <property type="entry name" value="Sigma3 and sigma4 domains of RNA polymerase sigma factors"/>
    <property type="match status" value="1"/>
</dbReference>
<feature type="compositionally biased region" description="Basic residues" evidence="5">
    <location>
        <begin position="1"/>
        <end position="18"/>
    </location>
</feature>
<protein>
    <submittedName>
        <fullName evidence="8">RNA polymerase sigma factor</fullName>
    </submittedName>
</protein>
<dbReference type="PANTHER" id="PTHR43133:SF25">
    <property type="entry name" value="RNA POLYMERASE SIGMA FACTOR RFAY-RELATED"/>
    <property type="match status" value="1"/>
</dbReference>
<evidence type="ECO:0000259" key="6">
    <source>
        <dbReference type="Pfam" id="PF04542"/>
    </source>
</evidence>
<keyword evidence="2" id="KW-0805">Transcription regulation</keyword>
<dbReference type="InterPro" id="IPR039425">
    <property type="entry name" value="RNA_pol_sigma-70-like"/>
</dbReference>
<dbReference type="Pfam" id="PF08281">
    <property type="entry name" value="Sigma70_r4_2"/>
    <property type="match status" value="1"/>
</dbReference>
<dbReference type="EMBL" id="QXTG01000001">
    <property type="protein sequence ID" value="RIX30628.1"/>
    <property type="molecule type" value="Genomic_DNA"/>
</dbReference>
<dbReference type="GO" id="GO:0016987">
    <property type="term" value="F:sigma factor activity"/>
    <property type="evidence" value="ECO:0007669"/>
    <property type="project" value="UniProtKB-KW"/>
</dbReference>
<feature type="domain" description="RNA polymerase sigma-70 region 2" evidence="6">
    <location>
        <begin position="69"/>
        <end position="135"/>
    </location>
</feature>
<sequence>MAGAARRGRGPRRARRPVRAAPRPAHLRVTALPLVAPRWQDAAVADAPTDAELLARGGRDAQAGFGEIVHRHSRPLYAVAYRWLEQPADAEEVVQDAFLLLWRKRGRVHLVGDSALPWLIVTVKHLAQNRRRARLRRAQHETAAALEPRFDAPEDERGAVADVLRRAFAALPPLDAQVARLCLVEDVTYAEAAERLGLTEGAVRNRLSRARARLRRDLEEER</sequence>
<dbReference type="InterPro" id="IPR013324">
    <property type="entry name" value="RNA_pol_sigma_r3/r4-like"/>
</dbReference>
<dbReference type="GO" id="GO:0003677">
    <property type="term" value="F:DNA binding"/>
    <property type="evidence" value="ECO:0007669"/>
    <property type="project" value="InterPro"/>
</dbReference>
<dbReference type="InterPro" id="IPR014284">
    <property type="entry name" value="RNA_pol_sigma-70_dom"/>
</dbReference>
<organism evidence="8 9">
    <name type="scientific">Amnibacterium setariae</name>
    <dbReference type="NCBI Taxonomy" id="2306585"/>
    <lineage>
        <taxon>Bacteria</taxon>
        <taxon>Bacillati</taxon>
        <taxon>Actinomycetota</taxon>
        <taxon>Actinomycetes</taxon>
        <taxon>Micrococcales</taxon>
        <taxon>Microbacteriaceae</taxon>
        <taxon>Amnibacterium</taxon>
    </lineage>
</organism>
<reference evidence="9" key="1">
    <citation type="submission" date="2018-09" db="EMBL/GenBank/DDBJ databases">
        <authorList>
            <person name="Kim I."/>
        </authorList>
    </citation>
    <scope>NUCLEOTIDE SEQUENCE [LARGE SCALE GENOMIC DNA]</scope>
    <source>
        <strain evidence="9">DD4a</strain>
    </source>
</reference>
<feature type="domain" description="RNA polymerase sigma factor 70 region 4 type 2" evidence="7">
    <location>
        <begin position="163"/>
        <end position="214"/>
    </location>
</feature>
<dbReference type="InterPro" id="IPR013249">
    <property type="entry name" value="RNA_pol_sigma70_r4_t2"/>
</dbReference>
<feature type="region of interest" description="Disordered" evidence="5">
    <location>
        <begin position="1"/>
        <end position="22"/>
    </location>
</feature>
<evidence type="ECO:0000313" key="9">
    <source>
        <dbReference type="Proteomes" id="UP000265742"/>
    </source>
</evidence>
<evidence type="ECO:0000256" key="5">
    <source>
        <dbReference type="SAM" id="MobiDB-lite"/>
    </source>
</evidence>
<dbReference type="PANTHER" id="PTHR43133">
    <property type="entry name" value="RNA POLYMERASE ECF-TYPE SIGMA FACTO"/>
    <property type="match status" value="1"/>
</dbReference>
<dbReference type="InterPro" id="IPR013325">
    <property type="entry name" value="RNA_pol_sigma_r2"/>
</dbReference>
<evidence type="ECO:0000256" key="3">
    <source>
        <dbReference type="ARBA" id="ARBA00023082"/>
    </source>
</evidence>
<gene>
    <name evidence="8" type="ORF">D1781_04215</name>
</gene>
<dbReference type="SUPFAM" id="SSF88946">
    <property type="entry name" value="Sigma2 domain of RNA polymerase sigma factors"/>
    <property type="match status" value="1"/>
</dbReference>
<evidence type="ECO:0000256" key="4">
    <source>
        <dbReference type="ARBA" id="ARBA00023163"/>
    </source>
</evidence>
<evidence type="ECO:0000256" key="1">
    <source>
        <dbReference type="ARBA" id="ARBA00010641"/>
    </source>
</evidence>
<keyword evidence="4" id="KW-0804">Transcription</keyword>
<dbReference type="AlphaFoldDB" id="A0A3A1U6I1"/>
<comment type="caution">
    <text evidence="8">The sequence shown here is derived from an EMBL/GenBank/DDBJ whole genome shotgun (WGS) entry which is preliminary data.</text>
</comment>
<keyword evidence="9" id="KW-1185">Reference proteome</keyword>
<evidence type="ECO:0000313" key="8">
    <source>
        <dbReference type="EMBL" id="RIX30628.1"/>
    </source>
</evidence>
<dbReference type="GO" id="GO:0006352">
    <property type="term" value="P:DNA-templated transcription initiation"/>
    <property type="evidence" value="ECO:0007669"/>
    <property type="project" value="InterPro"/>
</dbReference>
<dbReference type="Gene3D" id="1.10.10.10">
    <property type="entry name" value="Winged helix-like DNA-binding domain superfamily/Winged helix DNA-binding domain"/>
    <property type="match status" value="1"/>
</dbReference>
<dbReference type="NCBIfam" id="TIGR02937">
    <property type="entry name" value="sigma70-ECF"/>
    <property type="match status" value="1"/>
</dbReference>
<dbReference type="Pfam" id="PF04542">
    <property type="entry name" value="Sigma70_r2"/>
    <property type="match status" value="1"/>
</dbReference>
<keyword evidence="3" id="KW-0731">Sigma factor</keyword>
<evidence type="ECO:0000256" key="2">
    <source>
        <dbReference type="ARBA" id="ARBA00023015"/>
    </source>
</evidence>
<dbReference type="InterPro" id="IPR036388">
    <property type="entry name" value="WH-like_DNA-bd_sf"/>
</dbReference>
<dbReference type="Gene3D" id="1.10.1740.10">
    <property type="match status" value="1"/>
</dbReference>
<evidence type="ECO:0000259" key="7">
    <source>
        <dbReference type="Pfam" id="PF08281"/>
    </source>
</evidence>
<accession>A0A3A1U6I1</accession>
<name>A0A3A1U6I1_9MICO</name>